<dbReference type="Gene3D" id="3.40.390.30">
    <property type="entry name" value="Metalloproteases ('zincins'), catalytic domain"/>
    <property type="match status" value="1"/>
</dbReference>
<dbReference type="PANTHER" id="PTHR46986:SF1">
    <property type="entry name" value="ENDORIBONUCLEASE YBEY, CHLOROPLASTIC"/>
    <property type="match status" value="1"/>
</dbReference>
<keyword evidence="6" id="KW-0378">Hydrolase</keyword>
<evidence type="ECO:0000313" key="9">
    <source>
        <dbReference type="EnsemblProtists" id="EOD40002"/>
    </source>
</evidence>
<reference evidence="9" key="2">
    <citation type="submission" date="2024-10" db="UniProtKB">
        <authorList>
            <consortium name="EnsemblProtists"/>
        </authorList>
    </citation>
    <scope>IDENTIFICATION</scope>
</reference>
<dbReference type="GeneID" id="17285273"/>
<comment type="similarity">
    <text evidence="2">Belongs to the endoribonuclease YbeY family.</text>
</comment>
<keyword evidence="4" id="KW-0479">Metal-binding</keyword>
<evidence type="ECO:0000256" key="6">
    <source>
        <dbReference type="ARBA" id="ARBA00022801"/>
    </source>
</evidence>
<organism evidence="9 10">
    <name type="scientific">Emiliania huxleyi (strain CCMP1516)</name>
    <dbReference type="NCBI Taxonomy" id="280463"/>
    <lineage>
        <taxon>Eukaryota</taxon>
        <taxon>Haptista</taxon>
        <taxon>Haptophyta</taxon>
        <taxon>Prymnesiophyceae</taxon>
        <taxon>Isochrysidales</taxon>
        <taxon>Noelaerhabdaceae</taxon>
        <taxon>Emiliania</taxon>
    </lineage>
</organism>
<name>A0A0D3KW67_EMIH1</name>
<keyword evidence="7" id="KW-0862">Zinc</keyword>
<dbReference type="PANTHER" id="PTHR46986">
    <property type="entry name" value="ENDORIBONUCLEASE YBEY, CHLOROPLASTIC"/>
    <property type="match status" value="1"/>
</dbReference>
<dbReference type="NCBIfam" id="TIGR00043">
    <property type="entry name" value="rRNA maturation RNase YbeY"/>
    <property type="match status" value="1"/>
</dbReference>
<dbReference type="RefSeq" id="XP_005792431.1">
    <property type="nucleotide sequence ID" value="XM_005792374.1"/>
</dbReference>
<accession>A0A0D3KW67</accession>
<keyword evidence="3" id="KW-0540">Nuclease</keyword>
<dbReference type="InterPro" id="IPR023091">
    <property type="entry name" value="MetalPrtase_cat_dom_sf_prd"/>
</dbReference>
<reference evidence="10" key="1">
    <citation type="journal article" date="2013" name="Nature">
        <title>Pan genome of the phytoplankton Emiliania underpins its global distribution.</title>
        <authorList>
            <person name="Read B.A."/>
            <person name="Kegel J."/>
            <person name="Klute M.J."/>
            <person name="Kuo A."/>
            <person name="Lefebvre S.C."/>
            <person name="Maumus F."/>
            <person name="Mayer C."/>
            <person name="Miller J."/>
            <person name="Monier A."/>
            <person name="Salamov A."/>
            <person name="Young J."/>
            <person name="Aguilar M."/>
            <person name="Claverie J.M."/>
            <person name="Frickenhaus S."/>
            <person name="Gonzalez K."/>
            <person name="Herman E.K."/>
            <person name="Lin Y.C."/>
            <person name="Napier J."/>
            <person name="Ogata H."/>
            <person name="Sarno A.F."/>
            <person name="Shmutz J."/>
            <person name="Schroeder D."/>
            <person name="de Vargas C."/>
            <person name="Verret F."/>
            <person name="von Dassow P."/>
            <person name="Valentin K."/>
            <person name="Van de Peer Y."/>
            <person name="Wheeler G."/>
            <person name="Dacks J.B."/>
            <person name="Delwiche C.F."/>
            <person name="Dyhrman S.T."/>
            <person name="Glockner G."/>
            <person name="John U."/>
            <person name="Richards T."/>
            <person name="Worden A.Z."/>
            <person name="Zhang X."/>
            <person name="Grigoriev I.V."/>
            <person name="Allen A.E."/>
            <person name="Bidle K."/>
            <person name="Borodovsky M."/>
            <person name="Bowler C."/>
            <person name="Brownlee C."/>
            <person name="Cock J.M."/>
            <person name="Elias M."/>
            <person name="Gladyshev V.N."/>
            <person name="Groth M."/>
            <person name="Guda C."/>
            <person name="Hadaegh A."/>
            <person name="Iglesias-Rodriguez M.D."/>
            <person name="Jenkins J."/>
            <person name="Jones B.M."/>
            <person name="Lawson T."/>
            <person name="Leese F."/>
            <person name="Lindquist E."/>
            <person name="Lobanov A."/>
            <person name="Lomsadze A."/>
            <person name="Malik S.B."/>
            <person name="Marsh M.E."/>
            <person name="Mackinder L."/>
            <person name="Mock T."/>
            <person name="Mueller-Roeber B."/>
            <person name="Pagarete A."/>
            <person name="Parker M."/>
            <person name="Probert I."/>
            <person name="Quesneville H."/>
            <person name="Raines C."/>
            <person name="Rensing S.A."/>
            <person name="Riano-Pachon D.M."/>
            <person name="Richier S."/>
            <person name="Rokitta S."/>
            <person name="Shiraiwa Y."/>
            <person name="Soanes D.M."/>
            <person name="van der Giezen M."/>
            <person name="Wahlund T.M."/>
            <person name="Williams B."/>
            <person name="Wilson W."/>
            <person name="Wolfe G."/>
            <person name="Wurch L.L."/>
        </authorList>
    </citation>
    <scope>NUCLEOTIDE SEQUENCE</scope>
</reference>
<keyword evidence="10" id="KW-1185">Reference proteome</keyword>
<evidence type="ECO:0000256" key="3">
    <source>
        <dbReference type="ARBA" id="ARBA00022722"/>
    </source>
</evidence>
<evidence type="ECO:0000256" key="1">
    <source>
        <dbReference type="ARBA" id="ARBA00001947"/>
    </source>
</evidence>
<dbReference type="GO" id="GO:0004222">
    <property type="term" value="F:metalloendopeptidase activity"/>
    <property type="evidence" value="ECO:0007669"/>
    <property type="project" value="InterPro"/>
</dbReference>
<dbReference type="KEGG" id="ehx:EMIHUDRAFT_223227"/>
<dbReference type="EnsemblProtists" id="EOD07831">
    <property type="protein sequence ID" value="EOD07831"/>
    <property type="gene ID" value="EMIHUDRAFT_249378"/>
</dbReference>
<dbReference type="KEGG" id="ehx:EMIHUDRAFT_249378"/>
<evidence type="ECO:0000256" key="8">
    <source>
        <dbReference type="SAM" id="MobiDB-lite"/>
    </source>
</evidence>
<sequence>MSGGTGGGSSNLEPSAGTGGSSSSAAAPRLAALSVLVGCQGLDAEDSLLQALEADGLALLAAAAAALEDRPRAELSLTLCDSDFIRGLNAQWRGKDCATDVLSFPQDDAEMLGDVVLCVDVADRQAAERGHERRDELRTSDVDAAEMSEAEVRLLGRLGWRGEGLVAAAGAG</sequence>
<dbReference type="HOGENOM" id="CLU_1558117_0_0_1"/>
<dbReference type="Proteomes" id="UP000013827">
    <property type="component" value="Unassembled WGS sequence"/>
</dbReference>
<comment type="cofactor">
    <cofactor evidence="1">
        <name>Zn(2+)</name>
        <dbReference type="ChEBI" id="CHEBI:29105"/>
    </cofactor>
</comment>
<dbReference type="GeneID" id="17253977"/>
<protein>
    <submittedName>
        <fullName evidence="9">Uncharacterized protein</fullName>
    </submittedName>
</protein>
<evidence type="ECO:0000256" key="4">
    <source>
        <dbReference type="ARBA" id="ARBA00022723"/>
    </source>
</evidence>
<dbReference type="GO" id="GO:0006364">
    <property type="term" value="P:rRNA processing"/>
    <property type="evidence" value="ECO:0007669"/>
    <property type="project" value="InterPro"/>
</dbReference>
<dbReference type="EnsemblProtists" id="EOD40002">
    <property type="protein sequence ID" value="EOD40002"/>
    <property type="gene ID" value="EMIHUDRAFT_223227"/>
</dbReference>
<evidence type="ECO:0000313" key="10">
    <source>
        <dbReference type="Proteomes" id="UP000013827"/>
    </source>
</evidence>
<dbReference type="SUPFAM" id="SSF55486">
    <property type="entry name" value="Metalloproteases ('zincins'), catalytic domain"/>
    <property type="match status" value="1"/>
</dbReference>
<evidence type="ECO:0000256" key="7">
    <source>
        <dbReference type="ARBA" id="ARBA00022833"/>
    </source>
</evidence>
<evidence type="ECO:0000256" key="5">
    <source>
        <dbReference type="ARBA" id="ARBA00022759"/>
    </source>
</evidence>
<dbReference type="RefSeq" id="XP_005760260.1">
    <property type="nucleotide sequence ID" value="XM_005760203.1"/>
</dbReference>
<dbReference type="InterPro" id="IPR002036">
    <property type="entry name" value="YbeY"/>
</dbReference>
<dbReference type="Pfam" id="PF02130">
    <property type="entry name" value="YbeY"/>
    <property type="match status" value="1"/>
</dbReference>
<feature type="region of interest" description="Disordered" evidence="8">
    <location>
        <begin position="1"/>
        <end position="24"/>
    </location>
</feature>
<dbReference type="GO" id="GO:0004519">
    <property type="term" value="F:endonuclease activity"/>
    <property type="evidence" value="ECO:0007669"/>
    <property type="project" value="UniProtKB-KW"/>
</dbReference>
<proteinExistence type="inferred from homology"/>
<evidence type="ECO:0000256" key="2">
    <source>
        <dbReference type="ARBA" id="ARBA00010875"/>
    </source>
</evidence>
<dbReference type="GO" id="GO:0046872">
    <property type="term" value="F:metal ion binding"/>
    <property type="evidence" value="ECO:0007669"/>
    <property type="project" value="UniProtKB-KW"/>
</dbReference>
<dbReference type="eggNOG" id="ENOG502S4JW">
    <property type="taxonomic scope" value="Eukaryota"/>
</dbReference>
<keyword evidence="5" id="KW-0255">Endonuclease</keyword>
<dbReference type="PaxDb" id="2903-EOD07831"/>
<dbReference type="AlphaFoldDB" id="A0A0D3KW67"/>